<evidence type="ECO:0000256" key="7">
    <source>
        <dbReference type="ARBA" id="ARBA00022837"/>
    </source>
</evidence>
<keyword evidence="8" id="KW-0326">Glycosidase</keyword>
<dbReference type="Pfam" id="PF02837">
    <property type="entry name" value="Glyco_hydro_2_N"/>
    <property type="match status" value="1"/>
</dbReference>
<dbReference type="PANTHER" id="PTHR46323">
    <property type="entry name" value="BETA-GALACTOSIDASE"/>
    <property type="match status" value="1"/>
</dbReference>
<dbReference type="GO" id="GO:0004565">
    <property type="term" value="F:beta-galactosidase activity"/>
    <property type="evidence" value="ECO:0007669"/>
    <property type="project" value="UniProtKB-EC"/>
</dbReference>
<evidence type="ECO:0000256" key="2">
    <source>
        <dbReference type="ARBA" id="ARBA00001913"/>
    </source>
</evidence>
<dbReference type="InterPro" id="IPR023232">
    <property type="entry name" value="Glyco_hydro_2_AS"/>
</dbReference>
<dbReference type="Pfam" id="PF00703">
    <property type="entry name" value="Glyco_hydro_2"/>
    <property type="match status" value="1"/>
</dbReference>
<dbReference type="InterPro" id="IPR006102">
    <property type="entry name" value="Ig-like_GH2"/>
</dbReference>
<keyword evidence="6" id="KW-0378">Hydrolase</keyword>
<dbReference type="InterPro" id="IPR006104">
    <property type="entry name" value="Glyco_hydro_2_N"/>
</dbReference>
<proteinExistence type="inferred from homology"/>
<dbReference type="InterPro" id="IPR006103">
    <property type="entry name" value="Glyco_hydro_2_cat"/>
</dbReference>
<dbReference type="InterPro" id="IPR006101">
    <property type="entry name" value="Glyco_hydro_2"/>
</dbReference>
<keyword evidence="13" id="KW-1185">Reference proteome</keyword>
<dbReference type="Gene3D" id="2.70.98.10">
    <property type="match status" value="1"/>
</dbReference>
<dbReference type="SUPFAM" id="SSF74650">
    <property type="entry name" value="Galactose mutarotase-like"/>
    <property type="match status" value="1"/>
</dbReference>
<dbReference type="PANTHER" id="PTHR46323:SF2">
    <property type="entry name" value="BETA-GALACTOSIDASE"/>
    <property type="match status" value="1"/>
</dbReference>
<evidence type="ECO:0000256" key="4">
    <source>
        <dbReference type="ARBA" id="ARBA00011245"/>
    </source>
</evidence>
<dbReference type="Gene3D" id="2.60.120.260">
    <property type="entry name" value="Galactose-binding domain-like"/>
    <property type="match status" value="1"/>
</dbReference>
<dbReference type="InterPro" id="IPR011013">
    <property type="entry name" value="Gal_mutarotase_sf_dom"/>
</dbReference>
<dbReference type="Proteomes" id="UP000244168">
    <property type="component" value="Unassembled WGS sequence"/>
</dbReference>
<dbReference type="Gene3D" id="2.60.40.10">
    <property type="entry name" value="Immunoglobulins"/>
    <property type="match status" value="2"/>
</dbReference>
<organism evidence="12 13">
    <name type="scientific">Mucilaginibacter yixingensis</name>
    <dbReference type="NCBI Taxonomy" id="1295612"/>
    <lineage>
        <taxon>Bacteria</taxon>
        <taxon>Pseudomonadati</taxon>
        <taxon>Bacteroidota</taxon>
        <taxon>Sphingobacteriia</taxon>
        <taxon>Sphingobacteriales</taxon>
        <taxon>Sphingobacteriaceae</taxon>
        <taxon>Mucilaginibacter</taxon>
    </lineage>
</organism>
<gene>
    <name evidence="12" type="ORF">C8P68_101392</name>
</gene>
<dbReference type="PRINTS" id="PR00132">
    <property type="entry name" value="GLHYDRLASE2"/>
</dbReference>
<evidence type="ECO:0000256" key="3">
    <source>
        <dbReference type="ARBA" id="ARBA00007401"/>
    </source>
</evidence>
<evidence type="ECO:0000313" key="12">
    <source>
        <dbReference type="EMBL" id="PTR01159.1"/>
    </source>
</evidence>
<dbReference type="Pfam" id="PF16353">
    <property type="entry name" value="LacZ_4"/>
    <property type="match status" value="1"/>
</dbReference>
<evidence type="ECO:0000259" key="11">
    <source>
        <dbReference type="SMART" id="SM01038"/>
    </source>
</evidence>
<evidence type="ECO:0000256" key="10">
    <source>
        <dbReference type="SAM" id="SignalP"/>
    </source>
</evidence>
<dbReference type="InterPro" id="IPR036156">
    <property type="entry name" value="Beta-gal/glucu_dom_sf"/>
</dbReference>
<dbReference type="InterPro" id="IPR004199">
    <property type="entry name" value="B-gal_small/dom_5"/>
</dbReference>
<reference evidence="12 13" key="1">
    <citation type="submission" date="2018-04" db="EMBL/GenBank/DDBJ databases">
        <title>Genomic Encyclopedia of Archaeal and Bacterial Type Strains, Phase II (KMG-II): from individual species to whole genera.</title>
        <authorList>
            <person name="Goeker M."/>
        </authorList>
    </citation>
    <scope>NUCLEOTIDE SEQUENCE [LARGE SCALE GENOMIC DNA]</scope>
    <source>
        <strain evidence="12 13">DSM 26809</strain>
    </source>
</reference>
<protein>
    <recommendedName>
        <fullName evidence="5">beta-galactosidase</fullName>
        <ecNumber evidence="5">3.2.1.23</ecNumber>
    </recommendedName>
    <alternativeName>
        <fullName evidence="9">Lactase</fullName>
    </alternativeName>
</protein>
<dbReference type="AlphaFoldDB" id="A0A2T5JFG7"/>
<dbReference type="PROSITE" id="PS00608">
    <property type="entry name" value="GLYCOSYL_HYDROL_F2_2"/>
    <property type="match status" value="1"/>
</dbReference>
<dbReference type="InterPro" id="IPR050347">
    <property type="entry name" value="Bact_Beta-galactosidase"/>
</dbReference>
<dbReference type="SUPFAM" id="SSF49303">
    <property type="entry name" value="beta-Galactosidase/glucuronidase domain"/>
    <property type="match status" value="2"/>
</dbReference>
<evidence type="ECO:0000256" key="5">
    <source>
        <dbReference type="ARBA" id="ARBA00012756"/>
    </source>
</evidence>
<dbReference type="InterPro" id="IPR017853">
    <property type="entry name" value="GH"/>
</dbReference>
<dbReference type="InterPro" id="IPR032312">
    <property type="entry name" value="LacZ_4"/>
</dbReference>
<keyword evidence="7" id="KW-0106">Calcium</keyword>
<dbReference type="InterPro" id="IPR008979">
    <property type="entry name" value="Galactose-bd-like_sf"/>
</dbReference>
<feature type="domain" description="Beta galactosidase small chain/" evidence="11">
    <location>
        <begin position="786"/>
        <end position="1060"/>
    </location>
</feature>
<comment type="catalytic activity">
    <reaction evidence="1">
        <text>Hydrolysis of terminal non-reducing beta-D-galactose residues in beta-D-galactosides.</text>
        <dbReference type="EC" id="3.2.1.23"/>
    </reaction>
</comment>
<comment type="cofactor">
    <cofactor evidence="2">
        <name>Ca(2+)</name>
        <dbReference type="ChEBI" id="CHEBI:29108"/>
    </cofactor>
</comment>
<dbReference type="GO" id="GO:0005990">
    <property type="term" value="P:lactose catabolic process"/>
    <property type="evidence" value="ECO:0007669"/>
    <property type="project" value="TreeGrafter"/>
</dbReference>
<dbReference type="EMBL" id="QAOQ01000001">
    <property type="protein sequence ID" value="PTR01159.1"/>
    <property type="molecule type" value="Genomic_DNA"/>
</dbReference>
<sequence>MRSIFTICSLLLALHSYALKPADTIPDKTLPPEIENPECIGIDKQPAHAVLMPYANLKEALAGNRLASSYCMSLNGKWKFHWASWPKYRPIDFYKPSYDVSGWAEIPVPSNWQIQGYGIPFYRNIGYTFQRDYPHVMSTPPTNYTAYKDRDPVGSYRRDFYVPQTWNGGRIFVRFDGVDAGFFLWINGQKVGYSVNSRNAAEFDITKYLQKGKNTIAAEVYQYTSGSYLEDQDQWRLSGIFRNVTLWRAPQQHIRDFFIRTDLDAHYKDATANISAKVINYDSETAGAAIAVACIYKDGQLIASQQTNVPALKAGEETNVSLQIPVKNPLKWTAETPNLYTTVITLQRGQKTIETISAKTGFRKIEIKGRLFLVNGVPIKLKGVNRHENWPEVGHAITEQQMIRDIEVIKQGNCNHVRTCHYSDDPRWYELCDEYGLYVLAEANLECHGLMNRFNDEPTIKAAIIDRNVANVESFKNHPSVIIWSLGNECGTGGSNFRAALQAVKNIDSSRPTHYEGFGIGAVNPADLDSRMYSPLIPNDYPGADAKRRALRPVAESATDTSLKKPFYLCEFAHAMFNSMGSLKEYNDLFDKYPSILGGAIWEFQDQGIWNRRDPKHPILAFGGGFGEFPNDHYFIHKGVVASDRSPKPHYAEMKRVFQWISTTPVDLTKGRFSVKNKYQFIDLSRFSGMWTISKNGVNIDSGRFEPGNVAPHSTQTISIAYRKTLLKPGAEYLLHISYRLKQNTLWAKAGYEIAAEQFELPVQHALPVAHNGGQLNYTDNDGTITVNGGGFSVVFDKQAGTLSSLKTNGHELLQTDGGPRLHLWRAPHQQDDLYAYKVWDSLGVTHLTWTAQMVQVKQPDNHTVSITTALKGTGQAGFVVNHTATYTIYGDGSIRVQNHVSSKDSDMVIARLGVRMLLDQGLENFRYLGRGPMENYPDRKTGSDVALYTSTVTNQLTPYEKPMECGNHEDVRWAALSNKALGTLKVAGDQLLQVSALPYTDEQMNATEYRIDLPKRNATVLCVSAKTLGVGSHSCGPMPLPKYEPLLHEADFAYTISLSK</sequence>
<dbReference type="GO" id="GO:0030246">
    <property type="term" value="F:carbohydrate binding"/>
    <property type="evidence" value="ECO:0007669"/>
    <property type="project" value="InterPro"/>
</dbReference>
<dbReference type="InterPro" id="IPR014718">
    <property type="entry name" value="GH-type_carb-bd"/>
</dbReference>
<feature type="signal peptide" evidence="10">
    <location>
        <begin position="1"/>
        <end position="18"/>
    </location>
</feature>
<comment type="similarity">
    <text evidence="3">Belongs to the glycosyl hydrolase 2 family.</text>
</comment>
<evidence type="ECO:0000313" key="13">
    <source>
        <dbReference type="Proteomes" id="UP000244168"/>
    </source>
</evidence>
<dbReference type="Pfam" id="PF02929">
    <property type="entry name" value="Bgal_small_N"/>
    <property type="match status" value="1"/>
</dbReference>
<name>A0A2T5JFG7_9SPHI</name>
<dbReference type="Gene3D" id="3.20.20.80">
    <property type="entry name" value="Glycosidases"/>
    <property type="match status" value="1"/>
</dbReference>
<dbReference type="EC" id="3.2.1.23" evidence="5"/>
<feature type="chain" id="PRO_5015592195" description="beta-galactosidase" evidence="10">
    <location>
        <begin position="19"/>
        <end position="1061"/>
    </location>
</feature>
<dbReference type="Pfam" id="PF02836">
    <property type="entry name" value="Glyco_hydro_2_C"/>
    <property type="match status" value="1"/>
</dbReference>
<comment type="caution">
    <text evidence="12">The sequence shown here is derived from an EMBL/GenBank/DDBJ whole genome shotgun (WGS) entry which is preliminary data.</text>
</comment>
<evidence type="ECO:0000256" key="8">
    <source>
        <dbReference type="ARBA" id="ARBA00023295"/>
    </source>
</evidence>
<evidence type="ECO:0000256" key="6">
    <source>
        <dbReference type="ARBA" id="ARBA00022801"/>
    </source>
</evidence>
<dbReference type="RefSeq" id="WP_107826576.1">
    <property type="nucleotide sequence ID" value="NZ_CP160205.1"/>
</dbReference>
<dbReference type="GO" id="GO:0009341">
    <property type="term" value="C:beta-galactosidase complex"/>
    <property type="evidence" value="ECO:0007669"/>
    <property type="project" value="InterPro"/>
</dbReference>
<evidence type="ECO:0000256" key="1">
    <source>
        <dbReference type="ARBA" id="ARBA00001412"/>
    </source>
</evidence>
<dbReference type="SUPFAM" id="SSF49785">
    <property type="entry name" value="Galactose-binding domain-like"/>
    <property type="match status" value="1"/>
</dbReference>
<keyword evidence="10" id="KW-0732">Signal</keyword>
<dbReference type="SUPFAM" id="SSF51445">
    <property type="entry name" value="(Trans)glycosidases"/>
    <property type="match status" value="1"/>
</dbReference>
<dbReference type="SMART" id="SM01038">
    <property type="entry name" value="Bgal_small_N"/>
    <property type="match status" value="1"/>
</dbReference>
<dbReference type="InterPro" id="IPR013783">
    <property type="entry name" value="Ig-like_fold"/>
</dbReference>
<accession>A0A2T5JFG7</accession>
<evidence type="ECO:0000256" key="9">
    <source>
        <dbReference type="ARBA" id="ARBA00032230"/>
    </source>
</evidence>
<comment type="subunit">
    <text evidence="4">Monomer.</text>
</comment>
<dbReference type="OrthoDB" id="9801077at2"/>